<accession>A0A7J8GBD3</accession>
<reference evidence="1 2" key="1">
    <citation type="journal article" date="2020" name="Nature">
        <title>Six reference-quality genomes reveal evolution of bat adaptations.</title>
        <authorList>
            <person name="Jebb D."/>
            <person name="Huang Z."/>
            <person name="Pippel M."/>
            <person name="Hughes G.M."/>
            <person name="Lavrichenko K."/>
            <person name="Devanna P."/>
            <person name="Winkler S."/>
            <person name="Jermiin L.S."/>
            <person name="Skirmuntt E.C."/>
            <person name="Katzourakis A."/>
            <person name="Burkitt-Gray L."/>
            <person name="Ray D.A."/>
            <person name="Sullivan K.A.M."/>
            <person name="Roscito J.G."/>
            <person name="Kirilenko B.M."/>
            <person name="Davalos L.M."/>
            <person name="Corthals A.P."/>
            <person name="Power M.L."/>
            <person name="Jones G."/>
            <person name="Ransome R.D."/>
            <person name="Dechmann D.K.N."/>
            <person name="Locatelli A.G."/>
            <person name="Puechmaille S.J."/>
            <person name="Fedrigo O."/>
            <person name="Jarvis E.D."/>
            <person name="Hiller M."/>
            <person name="Vernes S.C."/>
            <person name="Myers E.W."/>
            <person name="Teeling E.C."/>
        </authorList>
    </citation>
    <scope>NUCLEOTIDE SEQUENCE [LARGE SCALE GENOMIC DNA]</scope>
    <source>
        <strain evidence="1">MRouAeg1</strain>
        <tissue evidence="1">Muscle</tissue>
    </source>
</reference>
<keyword evidence="2" id="KW-1185">Reference proteome</keyword>
<evidence type="ECO:0000313" key="1">
    <source>
        <dbReference type="EMBL" id="KAF6457246.1"/>
    </source>
</evidence>
<dbReference type="EMBL" id="JACASE010000006">
    <property type="protein sequence ID" value="KAF6457246.1"/>
    <property type="molecule type" value="Genomic_DNA"/>
</dbReference>
<gene>
    <name evidence="1" type="ORF">HJG63_011766</name>
</gene>
<dbReference type="AlphaFoldDB" id="A0A7J8GBD3"/>
<organism evidence="1 2">
    <name type="scientific">Rousettus aegyptiacus</name>
    <name type="common">Egyptian fruit bat</name>
    <name type="synonym">Pteropus aegyptiacus</name>
    <dbReference type="NCBI Taxonomy" id="9407"/>
    <lineage>
        <taxon>Eukaryota</taxon>
        <taxon>Metazoa</taxon>
        <taxon>Chordata</taxon>
        <taxon>Craniata</taxon>
        <taxon>Vertebrata</taxon>
        <taxon>Euteleostomi</taxon>
        <taxon>Mammalia</taxon>
        <taxon>Eutheria</taxon>
        <taxon>Laurasiatheria</taxon>
        <taxon>Chiroptera</taxon>
        <taxon>Yinpterochiroptera</taxon>
        <taxon>Pteropodoidea</taxon>
        <taxon>Pteropodidae</taxon>
        <taxon>Rousettinae</taxon>
        <taxon>Rousettus</taxon>
    </lineage>
</organism>
<name>A0A7J8GBD3_ROUAE</name>
<dbReference type="Proteomes" id="UP000593571">
    <property type="component" value="Unassembled WGS sequence"/>
</dbReference>
<evidence type="ECO:0000313" key="2">
    <source>
        <dbReference type="Proteomes" id="UP000593571"/>
    </source>
</evidence>
<comment type="caution">
    <text evidence="1">The sequence shown here is derived from an EMBL/GenBank/DDBJ whole genome shotgun (WGS) entry which is preliminary data.</text>
</comment>
<protein>
    <submittedName>
        <fullName evidence="1">Uncharacterized protein</fullName>
    </submittedName>
</protein>
<sequence>MLHVIRRWEMQVKTTMRCHRRAARMAPIETGNDECRPGCGGIGTLAHGWRECKTVQLPGEAVLGFLQTLNIRLPYDPATPLPEIRPKEWTMCIQTSTCPSGFTAALWPEDENDPHVCQQMNG</sequence>
<proteinExistence type="predicted"/>